<organism evidence="2 3">
    <name type="scientific">Xylanibacter rarus</name>
    <dbReference type="NCBI Taxonomy" id="1676614"/>
    <lineage>
        <taxon>Bacteria</taxon>
        <taxon>Pseudomonadati</taxon>
        <taxon>Bacteroidota</taxon>
        <taxon>Bacteroidia</taxon>
        <taxon>Bacteroidales</taxon>
        <taxon>Prevotellaceae</taxon>
        <taxon>Xylanibacter</taxon>
    </lineage>
</organism>
<comment type="caution">
    <text evidence="2">The sequence shown here is derived from an EMBL/GenBank/DDBJ whole genome shotgun (WGS) entry which is preliminary data.</text>
</comment>
<gene>
    <name evidence="2" type="ORF">ACU52_07935</name>
</gene>
<dbReference type="Proteomes" id="UP000036951">
    <property type="component" value="Unassembled WGS sequence"/>
</dbReference>
<evidence type="ECO:0000313" key="3">
    <source>
        <dbReference type="Proteomes" id="UP000036951"/>
    </source>
</evidence>
<accession>A0A8E1QZ76</accession>
<name>A0A8E1QZ76_9BACT</name>
<feature type="domain" description="Outer membrane protein beta-barrel" evidence="1">
    <location>
        <begin position="277"/>
        <end position="639"/>
    </location>
</feature>
<sequence>MANENNGVVSDSAVIDSINRDMSLDNITVVTSRIRQKANGFSLNLTNSKLSDMLTMDQMLSLLPYVSSTDGSVSIYNQAASAIYIDGVKIVNREQLKMLRPELIERIEVDYFNNGSESAGNPGGIMRIWLKHREKGYLIGIGGETSAKTENGYDGYGFKSYQMGSTGRFTIYNAVMYDRGLSSEKYRTYTQSGSGMSVSDEKYMNNSNTFGDWLSITADAGHNRQVGITAGVSYLRNKGTLGADINETAEGQTADYGTVTWRPQTNLTLNGTAFYNWKINDRGSNLNVTADYLWYKRNREDNYNVIASAGLRPGYSQNADNYTKLLRVKSTWQNVQQNGNTLTTGLDYKLTDFSETEHVMSMRQSVTDHEPAIFASYSGAAGKLSYNANLRVQYNNLKVTANGLTDKRDYWSLCPSAVLRYELSRKHRHNVSLSYQRTVYGLPYDGISTYRVYDGANHYSMGNPYLDVPSRHMVDLRLSLFNQFDVRLSYTKEEKSTFYAEEADPDNPGSTRSVLRNSDGADTKMILVQWAKYPTKWLYFKVSGYAAWDTFRQPEYGYSNKFRWYLYATCTMWLKHNWIINIDGAYDPEKYFNGETYMNTVWNVGMTVAKSFMKKRLQVGLTVTPPYTPRVTKVTKNDLAYRREKLSHGAYIGLKLSYTISGGKLRQRKKAQSIQQYEEQKHDY</sequence>
<dbReference type="Pfam" id="PF14905">
    <property type="entry name" value="OMP_b-brl_3"/>
    <property type="match status" value="1"/>
</dbReference>
<evidence type="ECO:0000259" key="1">
    <source>
        <dbReference type="Pfam" id="PF14905"/>
    </source>
</evidence>
<reference evidence="2 3" key="1">
    <citation type="submission" date="2015-06" db="EMBL/GenBank/DDBJ databases">
        <title>Prevotella sp. 109, sp. nov., a novel member of the family Prevotellaceae isolated from human faeces.</title>
        <authorList>
            <person name="Shkoporov A.N."/>
            <person name="Chaplin A.V."/>
            <person name="Kafarskaia L.I."/>
            <person name="Efimov B.A."/>
        </authorList>
    </citation>
    <scope>NUCLEOTIDE SEQUENCE [LARGE SCALE GENOMIC DNA]</scope>
    <source>
        <strain evidence="2 3">109</strain>
    </source>
</reference>
<dbReference type="InterPro" id="IPR041700">
    <property type="entry name" value="OMP_b-brl_3"/>
</dbReference>
<dbReference type="AlphaFoldDB" id="A0A8E1QZ76"/>
<dbReference type="SUPFAM" id="SSF56935">
    <property type="entry name" value="Porins"/>
    <property type="match status" value="1"/>
</dbReference>
<protein>
    <recommendedName>
        <fullName evidence="1">Outer membrane protein beta-barrel domain-containing protein</fullName>
    </recommendedName>
</protein>
<dbReference type="EMBL" id="LFQU01000013">
    <property type="protein sequence ID" value="KOO68441.1"/>
    <property type="molecule type" value="Genomic_DNA"/>
</dbReference>
<evidence type="ECO:0000313" key="2">
    <source>
        <dbReference type="EMBL" id="KOO68441.1"/>
    </source>
</evidence>
<keyword evidence="3" id="KW-1185">Reference proteome</keyword>
<proteinExistence type="predicted"/>